<dbReference type="Pfam" id="PF10014">
    <property type="entry name" value="2OG-Fe_Oxy_2"/>
    <property type="match status" value="1"/>
</dbReference>
<proteinExistence type="predicted"/>
<dbReference type="GO" id="GO:0051213">
    <property type="term" value="F:dioxygenase activity"/>
    <property type="evidence" value="ECO:0007669"/>
    <property type="project" value="UniProtKB-KW"/>
</dbReference>
<gene>
    <name evidence="1" type="ORF">ACED24_05905</name>
</gene>
<keyword evidence="1" id="KW-0560">Oxidoreductase</keyword>
<dbReference type="Gene3D" id="2.60.120.620">
    <property type="entry name" value="q2cbj1_9rhob like domain"/>
    <property type="match status" value="1"/>
</dbReference>
<organism evidence="1 2">
    <name type="scientific">Vibrio kanaloae</name>
    <dbReference type="NCBI Taxonomy" id="170673"/>
    <lineage>
        <taxon>Bacteria</taxon>
        <taxon>Pseudomonadati</taxon>
        <taxon>Pseudomonadota</taxon>
        <taxon>Gammaproteobacteria</taxon>
        <taxon>Vibrionales</taxon>
        <taxon>Vibrionaceae</taxon>
        <taxon>Vibrio</taxon>
    </lineage>
</organism>
<sequence length="219" mass="24963">MMLHAHENTLHITRLSNHAVEELSPSFSKLPSTEHADGQFRLRRYSVVQFRNGQVVELNKHNFVQSEDINHFQGDVVRQFEPIEAKIISSEGMQEMCELFIETNGLEDGQEIEIHQIRIAAIFEETQVAPEGVHQDGFDHIALIGVNRHNIVGGEIMLYQDSHEAPFFRKVLGDGEVAMLADSKLWHNAQPIRTIDHDEMGYMDVFVLTAKDARNVLHS</sequence>
<keyword evidence="1" id="KW-0223">Dioxygenase</keyword>
<comment type="caution">
    <text evidence="1">The sequence shown here is derived from an EMBL/GenBank/DDBJ whole genome shotgun (WGS) entry which is preliminary data.</text>
</comment>
<evidence type="ECO:0000313" key="2">
    <source>
        <dbReference type="Proteomes" id="UP001569177"/>
    </source>
</evidence>
<reference evidence="1 2" key="1">
    <citation type="submission" date="2024-06" db="EMBL/GenBank/DDBJ databases">
        <authorList>
            <person name="Steensen K."/>
            <person name="Seneca J."/>
            <person name="Bartlau N."/>
            <person name="Yu A.X."/>
            <person name="Polz M.F."/>
        </authorList>
    </citation>
    <scope>NUCLEOTIDE SEQUENCE [LARGE SCALE GENOMIC DNA]</scope>
    <source>
        <strain evidence="1 2">5S240</strain>
    </source>
</reference>
<dbReference type="Proteomes" id="UP001569177">
    <property type="component" value="Unassembled WGS sequence"/>
</dbReference>
<dbReference type="InterPro" id="IPR018724">
    <property type="entry name" value="2OG-Fe_dioxygenase"/>
</dbReference>
<dbReference type="RefSeq" id="WP_029626794.1">
    <property type="nucleotide sequence ID" value="NZ_CP090843.1"/>
</dbReference>
<accession>A0ABV4LCG6</accession>
<name>A0ABV4LCG6_9VIBR</name>
<protein>
    <submittedName>
        <fullName evidence="1">2OG-Fe dioxygenase family protein</fullName>
    </submittedName>
</protein>
<evidence type="ECO:0000313" key="1">
    <source>
        <dbReference type="EMBL" id="MEZ8089581.1"/>
    </source>
</evidence>
<keyword evidence="2" id="KW-1185">Reference proteome</keyword>
<dbReference type="EMBL" id="JBGOOJ010000003">
    <property type="protein sequence ID" value="MEZ8089581.1"/>
    <property type="molecule type" value="Genomic_DNA"/>
</dbReference>